<evidence type="ECO:0000256" key="3">
    <source>
        <dbReference type="ARBA" id="ARBA00022741"/>
    </source>
</evidence>
<feature type="domain" description="ABC transmembrane type-1" evidence="9">
    <location>
        <begin position="20"/>
        <end position="309"/>
    </location>
</feature>
<gene>
    <name evidence="10" type="ORF">KB874_11155</name>
</gene>
<evidence type="ECO:0000256" key="1">
    <source>
        <dbReference type="ARBA" id="ARBA00004651"/>
    </source>
</evidence>
<dbReference type="PROSITE" id="PS50893">
    <property type="entry name" value="ABC_TRANSPORTER_2"/>
    <property type="match status" value="1"/>
</dbReference>
<evidence type="ECO:0000259" key="9">
    <source>
        <dbReference type="PROSITE" id="PS50929"/>
    </source>
</evidence>
<dbReference type="GO" id="GO:0005886">
    <property type="term" value="C:plasma membrane"/>
    <property type="evidence" value="ECO:0007669"/>
    <property type="project" value="UniProtKB-SubCell"/>
</dbReference>
<dbReference type="InterPro" id="IPR003439">
    <property type="entry name" value="ABC_transporter-like_ATP-bd"/>
</dbReference>
<evidence type="ECO:0000256" key="6">
    <source>
        <dbReference type="ARBA" id="ARBA00023136"/>
    </source>
</evidence>
<evidence type="ECO:0000256" key="4">
    <source>
        <dbReference type="ARBA" id="ARBA00022840"/>
    </source>
</evidence>
<dbReference type="GO" id="GO:0016887">
    <property type="term" value="F:ATP hydrolysis activity"/>
    <property type="evidence" value="ECO:0007669"/>
    <property type="project" value="InterPro"/>
</dbReference>
<dbReference type="PANTHER" id="PTHR24221">
    <property type="entry name" value="ATP-BINDING CASSETTE SUB-FAMILY B"/>
    <property type="match status" value="1"/>
</dbReference>
<keyword evidence="5 7" id="KW-1133">Transmembrane helix</keyword>
<dbReference type="GO" id="GO:0140359">
    <property type="term" value="F:ABC-type transporter activity"/>
    <property type="evidence" value="ECO:0007669"/>
    <property type="project" value="InterPro"/>
</dbReference>
<dbReference type="Proteomes" id="UP000681356">
    <property type="component" value="Unassembled WGS sequence"/>
</dbReference>
<proteinExistence type="predicted"/>
<dbReference type="InterPro" id="IPR003593">
    <property type="entry name" value="AAA+_ATPase"/>
</dbReference>
<dbReference type="Pfam" id="PF00664">
    <property type="entry name" value="ABC_membrane"/>
    <property type="match status" value="1"/>
</dbReference>
<evidence type="ECO:0000259" key="8">
    <source>
        <dbReference type="PROSITE" id="PS50893"/>
    </source>
</evidence>
<dbReference type="Gene3D" id="3.40.50.300">
    <property type="entry name" value="P-loop containing nucleotide triphosphate hydrolases"/>
    <property type="match status" value="1"/>
</dbReference>
<keyword evidence="11" id="KW-1185">Reference proteome</keyword>
<keyword evidence="4 10" id="KW-0067">ATP-binding</keyword>
<feature type="domain" description="ABC transporter" evidence="8">
    <location>
        <begin position="339"/>
        <end position="559"/>
    </location>
</feature>
<dbReference type="Pfam" id="PF00005">
    <property type="entry name" value="ABC_tran"/>
    <property type="match status" value="1"/>
</dbReference>
<feature type="transmembrane region" description="Helical" evidence="7">
    <location>
        <begin position="139"/>
        <end position="159"/>
    </location>
</feature>
<keyword evidence="2 7" id="KW-0812">Transmembrane</keyword>
<organism evidence="10 11">
    <name type="scientific">Thetidibacter halocola</name>
    <dbReference type="NCBI Taxonomy" id="2827239"/>
    <lineage>
        <taxon>Bacteria</taxon>
        <taxon>Pseudomonadati</taxon>
        <taxon>Pseudomonadota</taxon>
        <taxon>Alphaproteobacteria</taxon>
        <taxon>Rhodobacterales</taxon>
        <taxon>Roseobacteraceae</taxon>
        <taxon>Thetidibacter</taxon>
    </lineage>
</organism>
<keyword evidence="6 7" id="KW-0472">Membrane</keyword>
<evidence type="ECO:0000313" key="10">
    <source>
        <dbReference type="EMBL" id="MBS0124695.1"/>
    </source>
</evidence>
<evidence type="ECO:0000256" key="7">
    <source>
        <dbReference type="SAM" id="Phobius"/>
    </source>
</evidence>
<dbReference type="InterPro" id="IPR011527">
    <property type="entry name" value="ABC1_TM_dom"/>
</dbReference>
<dbReference type="RefSeq" id="WP_212536659.1">
    <property type="nucleotide sequence ID" value="NZ_JAGTUU010000004.1"/>
</dbReference>
<feature type="transmembrane region" description="Helical" evidence="7">
    <location>
        <begin position="42"/>
        <end position="63"/>
    </location>
</feature>
<keyword evidence="3" id="KW-0547">Nucleotide-binding</keyword>
<dbReference type="GO" id="GO:0005524">
    <property type="term" value="F:ATP binding"/>
    <property type="evidence" value="ECO:0007669"/>
    <property type="project" value="UniProtKB-KW"/>
</dbReference>
<evidence type="ECO:0000256" key="2">
    <source>
        <dbReference type="ARBA" id="ARBA00022692"/>
    </source>
</evidence>
<evidence type="ECO:0000256" key="5">
    <source>
        <dbReference type="ARBA" id="ARBA00022989"/>
    </source>
</evidence>
<evidence type="ECO:0000313" key="11">
    <source>
        <dbReference type="Proteomes" id="UP000681356"/>
    </source>
</evidence>
<comment type="subcellular location">
    <subcellularLocation>
        <location evidence="1">Cell membrane</location>
        <topology evidence="1">Multi-pass membrane protein</topology>
    </subcellularLocation>
</comment>
<dbReference type="SUPFAM" id="SSF90123">
    <property type="entry name" value="ABC transporter transmembrane region"/>
    <property type="match status" value="1"/>
</dbReference>
<dbReference type="SMART" id="SM00382">
    <property type="entry name" value="AAA"/>
    <property type="match status" value="1"/>
</dbReference>
<name>A0A8J8B8M6_9RHOB</name>
<accession>A0A8J8B8M6</accession>
<dbReference type="EMBL" id="JAGTUU010000004">
    <property type="protein sequence ID" value="MBS0124695.1"/>
    <property type="molecule type" value="Genomic_DNA"/>
</dbReference>
<protein>
    <submittedName>
        <fullName evidence="10">ATP-binding cassette domain-containing protein</fullName>
    </submittedName>
</protein>
<sequence>MRPLVSIATLLLAGERRAFVTGLALTLTVLVMGAALLGLSGWFITAAAAAGLTGLGILFNVFVPSALVRLLALGRTAARYGERISTHDATLRALSRLRVRLLEGLLRAPYRQLERLRANAFLNRVTADVEALDGVLLRLILPGLAGLAVVGLTALALALLVHPAVGLVVALGQGVLPTLLFLIGQGRARPVSRRAEAAMQALRSRLIDLIAARSDLAMFGQLPAAIFHVNDAAIRHGMARAGLDQIERRTGFALDLTGTAVTALALAIGGSLAQAGAITPAQAAIGIFASLALGEATAPIRRALPEIGRMVQAASRITPAVTAVTAPATGRAPTASLLLRLEGVTVVRDGAERPLFDPLSLDVAPGETVALTGPSGSGKSTLLLVARGLLTPATGRVTLGGMLLADVSPDWLRDHVAMVPQRQALIAGSVAENLRLAAPGADETTLWQALRAVQLADTITARGGLSLRLGFRGTGLSGGEGRRLALARALLCKPDLLLLDEPTEGLDGPTATQVLHGLRAALPGAAILMAAHRPEEIALADRSLSLRPVAGPDKNNSHP</sequence>
<reference evidence="10" key="1">
    <citation type="submission" date="2021-04" db="EMBL/GenBank/DDBJ databases">
        <authorList>
            <person name="Yoon J."/>
        </authorList>
    </citation>
    <scope>NUCLEOTIDE SEQUENCE</scope>
    <source>
        <strain evidence="10">KMU-90</strain>
    </source>
</reference>
<dbReference type="SUPFAM" id="SSF52540">
    <property type="entry name" value="P-loop containing nucleoside triphosphate hydrolases"/>
    <property type="match status" value="1"/>
</dbReference>
<feature type="transmembrane region" description="Helical" evidence="7">
    <location>
        <begin position="165"/>
        <end position="184"/>
    </location>
</feature>
<dbReference type="InterPro" id="IPR039421">
    <property type="entry name" value="Type_1_exporter"/>
</dbReference>
<dbReference type="PROSITE" id="PS50929">
    <property type="entry name" value="ABC_TM1F"/>
    <property type="match status" value="1"/>
</dbReference>
<dbReference type="InterPro" id="IPR036640">
    <property type="entry name" value="ABC1_TM_sf"/>
</dbReference>
<dbReference type="Gene3D" id="1.20.1560.10">
    <property type="entry name" value="ABC transporter type 1, transmembrane domain"/>
    <property type="match status" value="1"/>
</dbReference>
<dbReference type="AlphaFoldDB" id="A0A8J8B8M6"/>
<comment type="caution">
    <text evidence="10">The sequence shown here is derived from an EMBL/GenBank/DDBJ whole genome shotgun (WGS) entry which is preliminary data.</text>
</comment>
<dbReference type="InterPro" id="IPR027417">
    <property type="entry name" value="P-loop_NTPase"/>
</dbReference>
<dbReference type="PANTHER" id="PTHR24221:SF590">
    <property type="entry name" value="COMPONENT LINKED WITH THE ASSEMBLY OF CYTOCHROME' TRANSPORT TRANSMEMBRANE ATP-BINDING PROTEIN ABC TRANSPORTER CYDD-RELATED"/>
    <property type="match status" value="1"/>
</dbReference>